<name>A0A233RDN1_9GAMM</name>
<gene>
    <name evidence="1" type="ORF">B6S08_10990</name>
</gene>
<comment type="caution">
    <text evidence="1">The sequence shown here is derived from an EMBL/GenBank/DDBJ whole genome shotgun (WGS) entry which is preliminary data.</text>
</comment>
<organism evidence="1 2">
    <name type="scientific">Oceanimonas doudoroffii</name>
    <dbReference type="NCBI Taxonomy" id="84158"/>
    <lineage>
        <taxon>Bacteria</taxon>
        <taxon>Pseudomonadati</taxon>
        <taxon>Pseudomonadota</taxon>
        <taxon>Gammaproteobacteria</taxon>
        <taxon>Aeromonadales</taxon>
        <taxon>Aeromonadaceae</taxon>
        <taxon>Oceanimonas</taxon>
    </lineage>
</organism>
<dbReference type="Proteomes" id="UP000242757">
    <property type="component" value="Unassembled WGS sequence"/>
</dbReference>
<accession>A0A233RDN1</accession>
<evidence type="ECO:0000313" key="1">
    <source>
        <dbReference type="EMBL" id="OXY81496.1"/>
    </source>
</evidence>
<keyword evidence="2" id="KW-1185">Reference proteome</keyword>
<proteinExistence type="predicted"/>
<sequence length="97" mass="11227">MLNRRFNCTLMDAEHPMAKMVLHPTGELEVDVAERRQHFSVDIDHVLFRRSEQSMELVCEETAGVPFCLALSAQDAFALYHLMEDSREELEELMSDL</sequence>
<evidence type="ECO:0000313" key="2">
    <source>
        <dbReference type="Proteomes" id="UP000242757"/>
    </source>
</evidence>
<dbReference type="EMBL" id="NBIM01000003">
    <property type="protein sequence ID" value="OXY81496.1"/>
    <property type="molecule type" value="Genomic_DNA"/>
</dbReference>
<dbReference type="OrthoDB" id="5887304at2"/>
<dbReference type="RefSeq" id="WP_094200865.1">
    <property type="nucleotide sequence ID" value="NZ_NBIM01000003.1"/>
</dbReference>
<reference evidence="1 2" key="1">
    <citation type="submission" date="2017-08" db="EMBL/GenBank/DDBJ databases">
        <title>A Genome Sequence of Oceanimonas doudoroffii ATCC 27123T.</title>
        <authorList>
            <person name="Brennan M.A."/>
            <person name="Maclea K.S."/>
            <person name="Mcclelland W.D."/>
            <person name="Trachtenberg A.M."/>
        </authorList>
    </citation>
    <scope>NUCLEOTIDE SEQUENCE [LARGE SCALE GENOMIC DNA]</scope>
    <source>
        <strain evidence="1 2">ATCC 27123</strain>
    </source>
</reference>
<dbReference type="AlphaFoldDB" id="A0A233RDN1"/>
<protein>
    <submittedName>
        <fullName evidence="1">Uncharacterized protein</fullName>
    </submittedName>
</protein>